<gene>
    <name evidence="1" type="ORF">EYH55_02040</name>
</gene>
<proteinExistence type="predicted"/>
<name>A0A832ZYT7_9EURY</name>
<dbReference type="EMBL" id="DQVW01000033">
    <property type="protein sequence ID" value="HIQ32245.1"/>
    <property type="molecule type" value="Genomic_DNA"/>
</dbReference>
<evidence type="ECO:0000313" key="2">
    <source>
        <dbReference type="Proteomes" id="UP000623215"/>
    </source>
</evidence>
<comment type="caution">
    <text evidence="1">The sequence shown here is derived from an EMBL/GenBank/DDBJ whole genome shotgun (WGS) entry which is preliminary data.</text>
</comment>
<evidence type="ECO:0000313" key="1">
    <source>
        <dbReference type="EMBL" id="HIQ32245.1"/>
    </source>
</evidence>
<organism evidence="1 2">
    <name type="scientific">Methanothermococcus okinawensis</name>
    <dbReference type="NCBI Taxonomy" id="155863"/>
    <lineage>
        <taxon>Archaea</taxon>
        <taxon>Methanobacteriati</taxon>
        <taxon>Methanobacteriota</taxon>
        <taxon>Methanomada group</taxon>
        <taxon>Methanococci</taxon>
        <taxon>Methanococcales</taxon>
        <taxon>Methanococcaceae</taxon>
        <taxon>Methanothermococcus</taxon>
    </lineage>
</organism>
<dbReference type="AlphaFoldDB" id="A0A832ZYT7"/>
<dbReference type="Proteomes" id="UP000623215">
    <property type="component" value="Unassembled WGS sequence"/>
</dbReference>
<sequence>MIYLNDSVLCAKFERGNRAYFHIAVIKDRISQIEDEMLTKIIEGLKNIKGIKVIRSRAEVGDLVVIDIVLNAGVEDLGRLMTDLNLSHVPVTVKVKGNWTGEENRYFKGSDYLLVYTLPLDRYTTLAMIKRRLEIVKERSGMYNYQGWYMEEYQNNSKKLYIYRRVCVVTNNLENLKNVEISSH</sequence>
<protein>
    <submittedName>
        <fullName evidence="1">Uncharacterized protein</fullName>
    </submittedName>
</protein>
<reference evidence="1" key="1">
    <citation type="journal article" date="2020" name="ISME J.">
        <title>Gammaproteobacteria mediating utilization of methyl-, sulfur- and petroleum organic compounds in deep ocean hydrothermal plumes.</title>
        <authorList>
            <person name="Zhou Z."/>
            <person name="Liu Y."/>
            <person name="Pan J."/>
            <person name="Cron B.R."/>
            <person name="Toner B.M."/>
            <person name="Anantharaman K."/>
            <person name="Breier J.A."/>
            <person name="Dick G.J."/>
            <person name="Li M."/>
        </authorList>
    </citation>
    <scope>NUCLEOTIDE SEQUENCE</scope>
    <source>
        <strain evidence="1">SZUA-1534</strain>
    </source>
</reference>
<accession>A0A832ZYT7</accession>